<keyword evidence="20" id="KW-1185">Reference proteome</keyword>
<dbReference type="OrthoDB" id="5984008at2759"/>
<evidence type="ECO:0000256" key="6">
    <source>
        <dbReference type="ARBA" id="ARBA00022729"/>
    </source>
</evidence>
<dbReference type="InterPro" id="IPR044440">
    <property type="entry name" value="GABAb_receptor_plant_PBP1"/>
</dbReference>
<comment type="subcellular location">
    <subcellularLocation>
        <location evidence="1">Membrane</location>
        <topology evidence="1">Multi-pass membrane protein</topology>
    </subcellularLocation>
</comment>
<proteinExistence type="inferred from homology"/>
<evidence type="ECO:0000256" key="14">
    <source>
        <dbReference type="ARBA" id="ARBA00049638"/>
    </source>
</evidence>
<dbReference type="SUPFAM" id="SSF53822">
    <property type="entry name" value="Periplasmic binding protein-like I"/>
    <property type="match status" value="1"/>
</dbReference>
<organism evidence="19 20">
    <name type="scientific">Amborella trichopoda</name>
    <dbReference type="NCBI Taxonomy" id="13333"/>
    <lineage>
        <taxon>Eukaryota</taxon>
        <taxon>Viridiplantae</taxon>
        <taxon>Streptophyta</taxon>
        <taxon>Embryophyta</taxon>
        <taxon>Tracheophyta</taxon>
        <taxon>Spermatophyta</taxon>
        <taxon>Magnoliopsida</taxon>
        <taxon>Amborellales</taxon>
        <taxon>Amborellaceae</taxon>
        <taxon>Amborella</taxon>
    </lineage>
</organism>
<evidence type="ECO:0000256" key="11">
    <source>
        <dbReference type="ARBA" id="ARBA00023180"/>
    </source>
</evidence>
<evidence type="ECO:0000256" key="5">
    <source>
        <dbReference type="ARBA" id="ARBA00022692"/>
    </source>
</evidence>
<evidence type="ECO:0000256" key="9">
    <source>
        <dbReference type="ARBA" id="ARBA00023136"/>
    </source>
</evidence>
<accession>W1PHQ7</accession>
<dbReference type="Gene3D" id="1.10.287.70">
    <property type="match status" value="1"/>
</dbReference>
<dbReference type="InterPro" id="IPR001320">
    <property type="entry name" value="Iontro_rcpt_C"/>
</dbReference>
<dbReference type="eggNOG" id="KOG1052">
    <property type="taxonomic scope" value="Eukaryota"/>
</dbReference>
<dbReference type="Gramene" id="ERN07214">
    <property type="protein sequence ID" value="ERN07214"/>
    <property type="gene ID" value="AMTR_s00019p00178690"/>
</dbReference>
<keyword evidence="16" id="KW-1015">Disulfide bond</keyword>
<dbReference type="CDD" id="cd13686">
    <property type="entry name" value="GluR_Plant"/>
    <property type="match status" value="1"/>
</dbReference>
<evidence type="ECO:0000313" key="19">
    <source>
        <dbReference type="EMBL" id="ERN07214.1"/>
    </source>
</evidence>
<feature type="domain" description="Ionotropic glutamate receptor C-terminal" evidence="18">
    <location>
        <begin position="422"/>
        <end position="759"/>
    </location>
</feature>
<keyword evidence="9 15" id="KW-0472">Membrane</keyword>
<keyword evidence="11" id="KW-0325">Glycoprotein</keyword>
<dbReference type="PIRSF" id="PIRSF037090">
    <property type="entry name" value="Iontro_Glu-like_rcpt_pln"/>
    <property type="match status" value="1"/>
</dbReference>
<dbReference type="SMART" id="SM00079">
    <property type="entry name" value="PBPe"/>
    <property type="match status" value="1"/>
</dbReference>
<dbReference type="InterPro" id="IPR028082">
    <property type="entry name" value="Peripla_BP_I"/>
</dbReference>
<evidence type="ECO:0000256" key="3">
    <source>
        <dbReference type="ARBA" id="ARBA00011095"/>
    </source>
</evidence>
<keyword evidence="12 15" id="KW-1071">Ligand-gated ion channel</keyword>
<dbReference type="OMA" id="WIDSELH"/>
<evidence type="ECO:0000313" key="20">
    <source>
        <dbReference type="Proteomes" id="UP000017836"/>
    </source>
</evidence>
<dbReference type="Proteomes" id="UP000017836">
    <property type="component" value="Unassembled WGS sequence"/>
</dbReference>
<dbReference type="KEGG" id="atr:18435431"/>
<evidence type="ECO:0000256" key="12">
    <source>
        <dbReference type="ARBA" id="ARBA00023286"/>
    </source>
</evidence>
<evidence type="ECO:0000256" key="2">
    <source>
        <dbReference type="ARBA" id="ARBA00008685"/>
    </source>
</evidence>
<evidence type="ECO:0000256" key="7">
    <source>
        <dbReference type="ARBA" id="ARBA00022989"/>
    </source>
</evidence>
<dbReference type="PANTHER" id="PTHR34836">
    <property type="entry name" value="OS06G0188250 PROTEIN"/>
    <property type="match status" value="1"/>
</dbReference>
<keyword evidence="10 15" id="KW-0675">Receptor</keyword>
<dbReference type="GO" id="GO:0015276">
    <property type="term" value="F:ligand-gated monoatomic ion channel activity"/>
    <property type="evidence" value="ECO:0000318"/>
    <property type="project" value="GO_Central"/>
</dbReference>
<dbReference type="InterPro" id="IPR019594">
    <property type="entry name" value="Glu/Gly-bd"/>
</dbReference>
<dbReference type="InterPro" id="IPR015683">
    <property type="entry name" value="Ionotropic_Glu_rcpt"/>
</dbReference>
<keyword evidence="6" id="KW-0732">Signal</keyword>
<keyword evidence="8 15" id="KW-0406">Ion transport</keyword>
<dbReference type="Pfam" id="PF01094">
    <property type="entry name" value="ANF_receptor"/>
    <property type="match status" value="1"/>
</dbReference>
<dbReference type="CDD" id="cd19990">
    <property type="entry name" value="PBP1_GABAb_receptor_plant"/>
    <property type="match status" value="1"/>
</dbReference>
<evidence type="ECO:0000256" key="16">
    <source>
        <dbReference type="PIRSR" id="PIRSR037090-50"/>
    </source>
</evidence>
<evidence type="ECO:0000256" key="15">
    <source>
        <dbReference type="PIRNR" id="PIRNR037090"/>
    </source>
</evidence>
<dbReference type="FunFam" id="1.10.287.70:FF:000037">
    <property type="entry name" value="Glutamate receptor"/>
    <property type="match status" value="1"/>
</dbReference>
<gene>
    <name evidence="19" type="ORF">AMTR_s00019p00178690</name>
</gene>
<dbReference type="InterPro" id="IPR001828">
    <property type="entry name" value="ANF_lig-bd_rcpt"/>
</dbReference>
<comment type="function">
    <text evidence="15">Glutamate-gated receptor that probably acts as non-selective cation channel.</text>
</comment>
<evidence type="ECO:0000256" key="1">
    <source>
        <dbReference type="ARBA" id="ARBA00004141"/>
    </source>
</evidence>
<keyword evidence="7 17" id="KW-1133">Transmembrane helix</keyword>
<comment type="subunit">
    <text evidence="3">May form heteromers.</text>
</comment>
<evidence type="ECO:0000259" key="18">
    <source>
        <dbReference type="SMART" id="SM00079"/>
    </source>
</evidence>
<comment type="similarity">
    <text evidence="2 15">Belongs to the glutamate-gated ion channel (TC 1.A.10.1) family.</text>
</comment>
<dbReference type="Pfam" id="PF00060">
    <property type="entry name" value="Lig_chan"/>
    <property type="match status" value="1"/>
</dbReference>
<dbReference type="FunFam" id="3.40.50.2300:FF:000188">
    <property type="entry name" value="Glutamate receptor"/>
    <property type="match status" value="1"/>
</dbReference>
<evidence type="ECO:0000256" key="10">
    <source>
        <dbReference type="ARBA" id="ARBA00023170"/>
    </source>
</evidence>
<evidence type="ECO:0000256" key="8">
    <source>
        <dbReference type="ARBA" id="ARBA00023065"/>
    </source>
</evidence>
<dbReference type="FunFam" id="3.40.190.10:FF:000195">
    <property type="entry name" value="Glutamate receptor 2.7"/>
    <property type="match status" value="1"/>
</dbReference>
<evidence type="ECO:0000256" key="13">
    <source>
        <dbReference type="ARBA" id="ARBA00023303"/>
    </source>
</evidence>
<reference evidence="20" key="1">
    <citation type="journal article" date="2013" name="Science">
        <title>The Amborella genome and the evolution of flowering plants.</title>
        <authorList>
            <consortium name="Amborella Genome Project"/>
        </authorList>
    </citation>
    <scope>NUCLEOTIDE SEQUENCE [LARGE SCALE GENOMIC DNA]</scope>
</reference>
<dbReference type="PANTHER" id="PTHR34836:SF1">
    <property type="entry name" value="OS09G0428600 PROTEIN"/>
    <property type="match status" value="1"/>
</dbReference>
<evidence type="ECO:0000256" key="4">
    <source>
        <dbReference type="ARBA" id="ARBA00022448"/>
    </source>
</evidence>
<dbReference type="Pfam" id="PF10613">
    <property type="entry name" value="Lig_chan-Glu_bd"/>
    <property type="match status" value="1"/>
</dbReference>
<dbReference type="InterPro" id="IPR017103">
    <property type="entry name" value="Iontropic_Glu_rcpt_pln"/>
</dbReference>
<dbReference type="EMBL" id="KI393807">
    <property type="protein sequence ID" value="ERN07214.1"/>
    <property type="molecule type" value="Genomic_DNA"/>
</dbReference>
<feature type="transmembrane region" description="Helical" evidence="17">
    <location>
        <begin position="785"/>
        <end position="806"/>
    </location>
</feature>
<comment type="function">
    <text evidence="14">Glutamate-gated receptor that probably acts as a non-selective cation channel. May be involved in light-signal transduction and calcium homeostasis via the regulation of calcium influx into cells.</text>
</comment>
<dbReference type="SUPFAM" id="SSF53850">
    <property type="entry name" value="Periplasmic binding protein-like II"/>
    <property type="match status" value="1"/>
</dbReference>
<feature type="transmembrane region" description="Helical" evidence="17">
    <location>
        <begin position="539"/>
        <end position="557"/>
    </location>
</feature>
<dbReference type="GO" id="GO:0005886">
    <property type="term" value="C:plasma membrane"/>
    <property type="evidence" value="ECO:0000318"/>
    <property type="project" value="GO_Central"/>
</dbReference>
<name>W1PHQ7_AMBTC</name>
<protein>
    <recommendedName>
        <fullName evidence="15">Glutamate receptor</fullName>
    </recommendedName>
</protein>
<feature type="disulfide bond" evidence="16">
    <location>
        <begin position="707"/>
        <end position="763"/>
    </location>
</feature>
<dbReference type="Gene3D" id="3.40.50.2300">
    <property type="match status" value="2"/>
</dbReference>
<sequence length="874" mass="98474">MGLGSMVGKASQTSIKLAIEDFYSHHENSTTRLALHWIDSELHVFNAGMQALDLVKNKGVQAIIGPQTSTGAKFLANLGTKTKVPILSFSATSSFISSTRTPYFIRATLNDSTQAKPIASLFQAYNWRQAIAIYEDTEYGTGLIPFLTDAFQEIGSRIEDRTILSISASDEFIVKKLYKLKHMQTRVFVVHMNPQFASRLFRKALQLDMMSKEYAWIITDELASFLNCMDPLALASMQGVLGVKSYITESKALANLSARWKEIYKKEFPNEKAEEIPTISTVALRAYDAAWALALAIENSGQFRHPTHKKFTQNSPNFTVPRKSLSGPKLLRSILKTKFSGYSGHIQFIKGELQASAFQIVNIVEDGVKEIGFWTARNGLSRRLKHEKQNYSARSSDLGRVVWPGGSMVEPRGWVVSPKGVKLRIGVPRKKYGSGVAGFSREVFLAVINALPYSFAYKLVAFEKGEGANARTYDDLIYQVYLKNFDAVVGDVTIRANRSNYVDFTIPYLNSGVAMVVPVKKDDKTKDAWVFLKPLTWRLWVMSGLSFVLTGFVVWALEHRSNKDFRGTKTHQLGVVLSFSFSTMFFAHKETVASNLGRFVVTIWLFVVLILNSSYTASLTSMLTVQQLQPTVTNIDTLIKNGDYIGCQPRSFIRELLKRLHVNESKLKTYDNFDEYAEALSKGSQNGGISAYFEEVPYIKLFLSNYCDRFTMVGPTYRTAGFGFVFPKGSPLVSDVSKAILEVVEGNKMLTLNKLWLHNETSCRIMREEWDSKSSNGLSINNFKGLFLITGLASAMALLTVFVRFLNKHLKRQRNSLFWEGFLAKAHFNLQHSNEPTFKRREQRDGEVENKVESDTLTVVQGEVRNHMENKIPN</sequence>
<dbReference type="Gene3D" id="3.40.190.10">
    <property type="entry name" value="Periplasmic binding protein-like II"/>
    <property type="match status" value="2"/>
</dbReference>
<dbReference type="GO" id="GO:0038023">
    <property type="term" value="F:signaling receptor activity"/>
    <property type="evidence" value="ECO:0000318"/>
    <property type="project" value="GO_Central"/>
</dbReference>
<feature type="transmembrane region" description="Helical" evidence="17">
    <location>
        <begin position="599"/>
        <end position="617"/>
    </location>
</feature>
<dbReference type="AlphaFoldDB" id="W1PHQ7"/>
<dbReference type="HOGENOM" id="CLU_007358_0_2_1"/>
<keyword evidence="5 17" id="KW-0812">Transmembrane</keyword>
<evidence type="ECO:0000256" key="17">
    <source>
        <dbReference type="SAM" id="Phobius"/>
    </source>
</evidence>
<keyword evidence="13 15" id="KW-0407">Ion channel</keyword>
<keyword evidence="4 15" id="KW-0813">Transport</keyword>